<dbReference type="EMBL" id="CP012159">
    <property type="protein sequence ID" value="AKT40704.1"/>
    <property type="molecule type" value="Genomic_DNA"/>
</dbReference>
<accession>A0A0K1EIM4</accession>
<dbReference type="KEGG" id="ccro:CMC5_048600"/>
<dbReference type="AlphaFoldDB" id="A0A0K1EIM4"/>
<name>A0A0K1EIM4_CHOCO</name>
<sequence length="50" mass="5369">MLREAHEDGSGKAERFVGWSQRFVGWSQRLVGGSQRFVGMGHGSCEGSGG</sequence>
<proteinExistence type="predicted"/>
<dbReference type="Proteomes" id="UP000067626">
    <property type="component" value="Chromosome"/>
</dbReference>
<protein>
    <submittedName>
        <fullName evidence="1">Uncharacterized protein</fullName>
    </submittedName>
</protein>
<gene>
    <name evidence="1" type="ORF">CMC5_048600</name>
</gene>
<organism evidence="1 2">
    <name type="scientific">Chondromyces crocatus</name>
    <dbReference type="NCBI Taxonomy" id="52"/>
    <lineage>
        <taxon>Bacteria</taxon>
        <taxon>Pseudomonadati</taxon>
        <taxon>Myxococcota</taxon>
        <taxon>Polyangia</taxon>
        <taxon>Polyangiales</taxon>
        <taxon>Polyangiaceae</taxon>
        <taxon>Chondromyces</taxon>
    </lineage>
</organism>
<reference evidence="1 2" key="1">
    <citation type="submission" date="2015-07" db="EMBL/GenBank/DDBJ databases">
        <title>Genome analysis of myxobacterium Chondromyces crocatus Cm c5 reveals a high potential for natural compound synthesis and the genetic basis for the loss of fruiting body formation.</title>
        <authorList>
            <person name="Zaburannyi N."/>
            <person name="Bunk B."/>
            <person name="Maier J."/>
            <person name="Overmann J."/>
            <person name="Mueller R."/>
        </authorList>
    </citation>
    <scope>NUCLEOTIDE SEQUENCE [LARGE SCALE GENOMIC DNA]</scope>
    <source>
        <strain evidence="1 2">Cm c5</strain>
    </source>
</reference>
<keyword evidence="2" id="KW-1185">Reference proteome</keyword>
<evidence type="ECO:0000313" key="2">
    <source>
        <dbReference type="Proteomes" id="UP000067626"/>
    </source>
</evidence>
<evidence type="ECO:0000313" key="1">
    <source>
        <dbReference type="EMBL" id="AKT40704.1"/>
    </source>
</evidence>